<feature type="transmembrane region" description="Helical" evidence="1">
    <location>
        <begin position="40"/>
        <end position="57"/>
    </location>
</feature>
<organism evidence="2 3">
    <name type="scientific">Antarcticibacterium flavum</name>
    <dbReference type="NCBI Taxonomy" id="2058175"/>
    <lineage>
        <taxon>Bacteria</taxon>
        <taxon>Pseudomonadati</taxon>
        <taxon>Bacteroidota</taxon>
        <taxon>Flavobacteriia</taxon>
        <taxon>Flavobacteriales</taxon>
        <taxon>Flavobacteriaceae</taxon>
        <taxon>Antarcticibacterium</taxon>
    </lineage>
</organism>
<name>A0A5B7WZV2_9FLAO</name>
<dbReference type="Proteomes" id="UP000309016">
    <property type="component" value="Chromosome"/>
</dbReference>
<evidence type="ECO:0000256" key="1">
    <source>
        <dbReference type="SAM" id="Phobius"/>
    </source>
</evidence>
<keyword evidence="1" id="KW-1133">Transmembrane helix</keyword>
<reference evidence="2 3" key="1">
    <citation type="submission" date="2019-06" db="EMBL/GenBank/DDBJ databases">
        <title>Complete genome sequence of Antarcticibacterium flavum KCTC 52984T from an Antarctic marine sediment.</title>
        <authorList>
            <person name="Lee Y.M."/>
            <person name="Shin S.C."/>
        </authorList>
    </citation>
    <scope>NUCLEOTIDE SEQUENCE [LARGE SCALE GENOMIC DNA]</scope>
    <source>
        <strain evidence="2 3">KCTC 52984</strain>
    </source>
</reference>
<feature type="transmembrane region" description="Helical" evidence="1">
    <location>
        <begin position="78"/>
        <end position="100"/>
    </location>
</feature>
<sequence length="161" mass="18697">MKNFSIELKWGIIFIISGILWVWLEVIFGLHDVYIAQHPLYTNFFGIIAVVIYILALREKKLKFFKNEMSWKEGFTSGIVLTIIITILSPLSQYIVYTLISPQYFENIISYSVENNRMTREQAETYFSLRSYMIQATFGALVMGVVTAAVVAWFVKTKRVE</sequence>
<dbReference type="AlphaFoldDB" id="A0A5B7WZV2"/>
<keyword evidence="1" id="KW-0812">Transmembrane</keyword>
<dbReference type="RefSeq" id="WP_139065341.1">
    <property type="nucleotide sequence ID" value="NZ_CP040812.1"/>
</dbReference>
<dbReference type="OrthoDB" id="5766000at2"/>
<keyword evidence="3" id="KW-1185">Reference proteome</keyword>
<evidence type="ECO:0000313" key="3">
    <source>
        <dbReference type="Proteomes" id="UP000309016"/>
    </source>
</evidence>
<dbReference type="InterPro" id="IPR025250">
    <property type="entry name" value="DUF4199"/>
</dbReference>
<feature type="transmembrane region" description="Helical" evidence="1">
    <location>
        <begin position="12"/>
        <end position="34"/>
    </location>
</feature>
<dbReference type="EMBL" id="CP040812">
    <property type="protein sequence ID" value="QCY68756.1"/>
    <property type="molecule type" value="Genomic_DNA"/>
</dbReference>
<proteinExistence type="predicted"/>
<keyword evidence="1" id="KW-0472">Membrane</keyword>
<dbReference type="KEGG" id="afla:FHG64_04730"/>
<dbReference type="Pfam" id="PF13858">
    <property type="entry name" value="DUF4199"/>
    <property type="match status" value="1"/>
</dbReference>
<evidence type="ECO:0000313" key="2">
    <source>
        <dbReference type="EMBL" id="QCY68756.1"/>
    </source>
</evidence>
<gene>
    <name evidence="2" type="ORF">FHG64_04730</name>
</gene>
<protein>
    <submittedName>
        <fullName evidence="2">DUF4199 domain-containing protein</fullName>
    </submittedName>
</protein>
<feature type="transmembrane region" description="Helical" evidence="1">
    <location>
        <begin position="132"/>
        <end position="155"/>
    </location>
</feature>
<accession>A0A5B7WZV2</accession>